<evidence type="ECO:0008006" key="3">
    <source>
        <dbReference type="Google" id="ProtNLM"/>
    </source>
</evidence>
<organism evidence="1 2">
    <name type="scientific">Cyclocybe aegerita</name>
    <name type="common">Black poplar mushroom</name>
    <name type="synonym">Agrocybe aegerita</name>
    <dbReference type="NCBI Taxonomy" id="1973307"/>
    <lineage>
        <taxon>Eukaryota</taxon>
        <taxon>Fungi</taxon>
        <taxon>Dikarya</taxon>
        <taxon>Basidiomycota</taxon>
        <taxon>Agaricomycotina</taxon>
        <taxon>Agaricomycetes</taxon>
        <taxon>Agaricomycetidae</taxon>
        <taxon>Agaricales</taxon>
        <taxon>Agaricineae</taxon>
        <taxon>Bolbitiaceae</taxon>
        <taxon>Cyclocybe</taxon>
    </lineage>
</organism>
<dbReference type="AlphaFoldDB" id="A0A8S0XUH7"/>
<dbReference type="Proteomes" id="UP000467700">
    <property type="component" value="Unassembled WGS sequence"/>
</dbReference>
<dbReference type="OrthoDB" id="3250756at2759"/>
<sequence>MDSVKDVTVNLKVAGGVGHSISNHNVLHPSAIKRVQKHAFYAFERTNSFKNNSKTLPKPMQMLALSPELCGKIIQFTSHRRRDLLALCLTCKAFQREAEARIYAQLMFSDPRRALQACTTVVHNERLALHVRMFCFNQEGTRHPVDLGREFWLILQRALINMSNLEILILCDNTYMNGWVLDNPAIQFHLQECKLRFRWEAPVIRFLQHQDELRSLYLYDPLDDLSQALPQGALPVLQMFEGTFLVGMQVVRSPITHMQAMIDVEAASTLALLPRLAHLKKTLRGLNLVDVMEEISIPALELITRALPDLRHLGLFSYPMTNRHEFHKYLLPMHNLRSIELDVSRWNPPPSVPSGQRALACELQTFCSKIDKVLFWTGTSRFRWIYTTHWMHRVETTQHNAWATV</sequence>
<gene>
    <name evidence="1" type="ORF">AAE3_LOCUS8284</name>
</gene>
<evidence type="ECO:0000313" key="1">
    <source>
        <dbReference type="EMBL" id="CAA7266081.1"/>
    </source>
</evidence>
<keyword evidence="2" id="KW-1185">Reference proteome</keyword>
<protein>
    <recommendedName>
        <fullName evidence="3">F-box domain-containing protein</fullName>
    </recommendedName>
</protein>
<comment type="caution">
    <text evidence="1">The sequence shown here is derived from an EMBL/GenBank/DDBJ whole genome shotgun (WGS) entry which is preliminary data.</text>
</comment>
<evidence type="ECO:0000313" key="2">
    <source>
        <dbReference type="Proteomes" id="UP000467700"/>
    </source>
</evidence>
<name>A0A8S0XUH7_CYCAE</name>
<dbReference type="SUPFAM" id="SSF52047">
    <property type="entry name" value="RNI-like"/>
    <property type="match status" value="1"/>
</dbReference>
<dbReference type="EMBL" id="CACVBS010000052">
    <property type="protein sequence ID" value="CAA7266081.1"/>
    <property type="molecule type" value="Genomic_DNA"/>
</dbReference>
<proteinExistence type="predicted"/>
<accession>A0A8S0XUH7</accession>
<reference evidence="1 2" key="1">
    <citation type="submission" date="2020-01" db="EMBL/GenBank/DDBJ databases">
        <authorList>
            <person name="Gupta K D."/>
        </authorList>
    </citation>
    <scope>NUCLEOTIDE SEQUENCE [LARGE SCALE GENOMIC DNA]</scope>
</reference>